<dbReference type="GO" id="GO:0071949">
    <property type="term" value="F:FAD binding"/>
    <property type="evidence" value="ECO:0007669"/>
    <property type="project" value="InterPro"/>
</dbReference>
<dbReference type="OrthoDB" id="655030at2759"/>
<dbReference type="GO" id="GO:0016491">
    <property type="term" value="F:oxidoreductase activity"/>
    <property type="evidence" value="ECO:0007669"/>
    <property type="project" value="UniProtKB-KW"/>
</dbReference>
<dbReference type="PANTHER" id="PTHR46865">
    <property type="entry name" value="OXIDOREDUCTASE-RELATED"/>
    <property type="match status" value="1"/>
</dbReference>
<dbReference type="Pfam" id="PF01494">
    <property type="entry name" value="FAD_binding_3"/>
    <property type="match status" value="1"/>
</dbReference>
<dbReference type="PANTHER" id="PTHR46865:SF2">
    <property type="entry name" value="MONOOXYGENASE"/>
    <property type="match status" value="1"/>
</dbReference>
<evidence type="ECO:0000313" key="6">
    <source>
        <dbReference type="Proteomes" id="UP000245942"/>
    </source>
</evidence>
<keyword evidence="3" id="KW-0560">Oxidoreductase</keyword>
<dbReference type="AlphaFoldDB" id="A0A316U348"/>
<gene>
    <name evidence="5" type="ORF">BCV69DRAFT_283837</name>
</gene>
<dbReference type="InterPro" id="IPR036188">
    <property type="entry name" value="FAD/NAD-bd_sf"/>
</dbReference>
<evidence type="ECO:0000256" key="1">
    <source>
        <dbReference type="ARBA" id="ARBA00022630"/>
    </source>
</evidence>
<reference evidence="5 6" key="1">
    <citation type="journal article" date="2018" name="Mol. Biol. Evol.">
        <title>Broad Genomic Sampling Reveals a Smut Pathogenic Ancestry of the Fungal Clade Ustilaginomycotina.</title>
        <authorList>
            <person name="Kijpornyongpan T."/>
            <person name="Mondo S.J."/>
            <person name="Barry K."/>
            <person name="Sandor L."/>
            <person name="Lee J."/>
            <person name="Lipzen A."/>
            <person name="Pangilinan J."/>
            <person name="LaButti K."/>
            <person name="Hainaut M."/>
            <person name="Henrissat B."/>
            <person name="Grigoriev I.V."/>
            <person name="Spatafora J.W."/>
            <person name="Aime M.C."/>
        </authorList>
    </citation>
    <scope>NUCLEOTIDE SEQUENCE [LARGE SCALE GENOMIC DNA]</scope>
    <source>
        <strain evidence="5 6">MCA 4718</strain>
    </source>
</reference>
<sequence length="436" mass="48101">MRIIISGAGVAGPTAAFWLSKAGHSVTIVERASVLEPIGQNIDVDGGALRVVQKMGLHEGLKKLNTTEIGTRFIRNDGKGAYASLPLVKGRTVSPTSENEILRGDLAMLLCSATRDDPNVRYLLGTTIEKIGEDQGAGGEGGLSPPLRVQLSNGDSEIYDACIVADGQWSRIRKEHFPAPTVVDKNAYIAYFTIPRTSVDQGWWELYHSLGSRVISTRPDAQGTTRGCFMKMPLNKEEKAVWEKASRSGSREAQNSLLKETFQDAGWESKRLLEGMVDARDFYFQALKQIRMPTWHDETTGRIACVGDAAYAPTPISGSGAVLAILGGYIIAGELSQLQAGQHPREAFEAYERNLRPYVEEVQNLPSFVPGVMMPRTWWQRTLLQNVIWAFAKFFSIPYFQPKETRHDESAFKLPLYPAFEKEGEAGSRMVDGNAA</sequence>
<evidence type="ECO:0000313" key="5">
    <source>
        <dbReference type="EMBL" id="PWN19732.1"/>
    </source>
</evidence>
<organism evidence="5 6">
    <name type="scientific">Pseudomicrostroma glucosiphilum</name>
    <dbReference type="NCBI Taxonomy" id="1684307"/>
    <lineage>
        <taxon>Eukaryota</taxon>
        <taxon>Fungi</taxon>
        <taxon>Dikarya</taxon>
        <taxon>Basidiomycota</taxon>
        <taxon>Ustilaginomycotina</taxon>
        <taxon>Exobasidiomycetes</taxon>
        <taxon>Microstromatales</taxon>
        <taxon>Microstromatales incertae sedis</taxon>
        <taxon>Pseudomicrostroma</taxon>
    </lineage>
</organism>
<dbReference type="STRING" id="1684307.A0A316U348"/>
<protein>
    <submittedName>
        <fullName evidence="5">FAD/NAD(P)-binding domain-containing protein</fullName>
    </submittedName>
</protein>
<keyword evidence="1" id="KW-0285">Flavoprotein</keyword>
<dbReference type="SUPFAM" id="SSF51905">
    <property type="entry name" value="FAD/NAD(P)-binding domain"/>
    <property type="match status" value="1"/>
</dbReference>
<evidence type="ECO:0000256" key="3">
    <source>
        <dbReference type="ARBA" id="ARBA00023002"/>
    </source>
</evidence>
<keyword evidence="6" id="KW-1185">Reference proteome</keyword>
<evidence type="ECO:0000256" key="2">
    <source>
        <dbReference type="ARBA" id="ARBA00022827"/>
    </source>
</evidence>
<dbReference type="GeneID" id="37014569"/>
<dbReference type="PRINTS" id="PR00420">
    <property type="entry name" value="RNGMNOXGNASE"/>
</dbReference>
<proteinExistence type="predicted"/>
<dbReference type="Gene3D" id="3.50.50.60">
    <property type="entry name" value="FAD/NAD(P)-binding domain"/>
    <property type="match status" value="1"/>
</dbReference>
<dbReference type="InterPro" id="IPR002938">
    <property type="entry name" value="FAD-bd"/>
</dbReference>
<accession>A0A316U348</accession>
<evidence type="ECO:0000259" key="4">
    <source>
        <dbReference type="Pfam" id="PF01494"/>
    </source>
</evidence>
<dbReference type="Gene3D" id="3.30.9.10">
    <property type="entry name" value="D-Amino Acid Oxidase, subunit A, domain 2"/>
    <property type="match status" value="1"/>
</dbReference>
<dbReference type="Proteomes" id="UP000245942">
    <property type="component" value="Unassembled WGS sequence"/>
</dbReference>
<feature type="domain" description="FAD-binding" evidence="4">
    <location>
        <begin position="3"/>
        <end position="362"/>
    </location>
</feature>
<name>A0A316U348_9BASI</name>
<dbReference type="EMBL" id="KZ819330">
    <property type="protein sequence ID" value="PWN19732.1"/>
    <property type="molecule type" value="Genomic_DNA"/>
</dbReference>
<dbReference type="RefSeq" id="XP_025346892.1">
    <property type="nucleotide sequence ID" value="XM_025492835.1"/>
</dbReference>
<keyword evidence="2" id="KW-0274">FAD</keyword>
<dbReference type="InterPro" id="IPR051704">
    <property type="entry name" value="FAD_aromatic-hydroxylase"/>
</dbReference>